<sequence>FFFYQCGPLPRSRFFYTIFIRFGREVELNVHSSLLKCQPKLSTNFEKFRPKILVSMVILDLSRESSVERGADPSPHCCGCSTPRRGAQGRRTKAGDMLIQLMHSSSKNKIWNDTLG</sequence>
<protein>
    <submittedName>
        <fullName evidence="2">Uncharacterized protein</fullName>
    </submittedName>
</protein>
<reference evidence="2" key="1">
    <citation type="submission" date="2021-07" db="EMBL/GenBank/DDBJ databases">
        <authorList>
            <person name="Catto M.A."/>
            <person name="Jacobson A."/>
            <person name="Kennedy G."/>
            <person name="Labadie P."/>
            <person name="Hunt B.G."/>
            <person name="Srinivasan R."/>
        </authorList>
    </citation>
    <scope>NUCLEOTIDE SEQUENCE</scope>
    <source>
        <strain evidence="2">PL_HMW_Pooled</strain>
        <tissue evidence="2">Head</tissue>
    </source>
</reference>
<accession>A0AAE1H7X1</accession>
<gene>
    <name evidence="2" type="ORF">KUF71_025608</name>
</gene>
<feature type="non-terminal residue" evidence="2">
    <location>
        <position position="116"/>
    </location>
</feature>
<evidence type="ECO:0000313" key="2">
    <source>
        <dbReference type="EMBL" id="KAK3916375.1"/>
    </source>
</evidence>
<dbReference type="Proteomes" id="UP001219518">
    <property type="component" value="Unassembled WGS sequence"/>
</dbReference>
<dbReference type="EMBL" id="JAHWGI010000521">
    <property type="protein sequence ID" value="KAK3916375.1"/>
    <property type="molecule type" value="Genomic_DNA"/>
</dbReference>
<keyword evidence="3" id="KW-1185">Reference proteome</keyword>
<organism evidence="2 3">
    <name type="scientific">Frankliniella fusca</name>
    <dbReference type="NCBI Taxonomy" id="407009"/>
    <lineage>
        <taxon>Eukaryota</taxon>
        <taxon>Metazoa</taxon>
        <taxon>Ecdysozoa</taxon>
        <taxon>Arthropoda</taxon>
        <taxon>Hexapoda</taxon>
        <taxon>Insecta</taxon>
        <taxon>Pterygota</taxon>
        <taxon>Neoptera</taxon>
        <taxon>Paraneoptera</taxon>
        <taxon>Thysanoptera</taxon>
        <taxon>Terebrantia</taxon>
        <taxon>Thripoidea</taxon>
        <taxon>Thripidae</taxon>
        <taxon>Frankliniella</taxon>
    </lineage>
</organism>
<dbReference type="AlphaFoldDB" id="A0AAE1H7X1"/>
<evidence type="ECO:0000313" key="3">
    <source>
        <dbReference type="Proteomes" id="UP001219518"/>
    </source>
</evidence>
<name>A0AAE1H7X1_9NEOP</name>
<proteinExistence type="predicted"/>
<reference evidence="2" key="2">
    <citation type="journal article" date="2023" name="BMC Genomics">
        <title>Pest status, molecular evolution, and epigenetic factors derived from the genome assembly of Frankliniella fusca, a thysanopteran phytovirus vector.</title>
        <authorList>
            <person name="Catto M.A."/>
            <person name="Labadie P.E."/>
            <person name="Jacobson A.L."/>
            <person name="Kennedy G.G."/>
            <person name="Srinivasan R."/>
            <person name="Hunt B.G."/>
        </authorList>
    </citation>
    <scope>NUCLEOTIDE SEQUENCE</scope>
    <source>
        <strain evidence="2">PL_HMW_Pooled</strain>
    </source>
</reference>
<comment type="caution">
    <text evidence="2">The sequence shown here is derived from an EMBL/GenBank/DDBJ whole genome shotgun (WGS) entry which is preliminary data.</text>
</comment>
<evidence type="ECO:0000256" key="1">
    <source>
        <dbReference type="SAM" id="MobiDB-lite"/>
    </source>
</evidence>
<feature type="region of interest" description="Disordered" evidence="1">
    <location>
        <begin position="67"/>
        <end position="89"/>
    </location>
</feature>